<dbReference type="RefSeq" id="XP_068350664.1">
    <property type="nucleotide sequence ID" value="XM_068510711.1"/>
</dbReference>
<dbReference type="EMBL" id="MLAK01001110">
    <property type="protein sequence ID" value="OHS97527.1"/>
    <property type="molecule type" value="Genomic_DNA"/>
</dbReference>
<sequence length="149" mass="17140">MIKDTPLIEAVDQKNYHIIKKLLKIKSIEVNYNGLYHYLPLYCAIKNNSIYITKILLNHPDIIVNYPPPATFCSSLLSLSIECGFEDIFYLLIKHPNIDPNGKVPMSHHSLSPLYFATICNYSEIVQTLLSNPTIDINIKDRLFGLIFW</sequence>
<name>A0A1J4JGY2_9EUKA</name>
<keyword evidence="1" id="KW-0677">Repeat</keyword>
<dbReference type="Proteomes" id="UP000179807">
    <property type="component" value="Unassembled WGS sequence"/>
</dbReference>
<dbReference type="Gene3D" id="1.25.40.20">
    <property type="entry name" value="Ankyrin repeat-containing domain"/>
    <property type="match status" value="1"/>
</dbReference>
<dbReference type="SUPFAM" id="SSF48403">
    <property type="entry name" value="Ankyrin repeat"/>
    <property type="match status" value="1"/>
</dbReference>
<organism evidence="3 4">
    <name type="scientific">Tritrichomonas foetus</name>
    <dbReference type="NCBI Taxonomy" id="1144522"/>
    <lineage>
        <taxon>Eukaryota</taxon>
        <taxon>Metamonada</taxon>
        <taxon>Parabasalia</taxon>
        <taxon>Tritrichomonadida</taxon>
        <taxon>Tritrichomonadidae</taxon>
        <taxon>Tritrichomonas</taxon>
    </lineage>
</organism>
<proteinExistence type="predicted"/>
<dbReference type="Pfam" id="PF12796">
    <property type="entry name" value="Ank_2"/>
    <property type="match status" value="1"/>
</dbReference>
<dbReference type="InterPro" id="IPR036770">
    <property type="entry name" value="Ankyrin_rpt-contain_sf"/>
</dbReference>
<dbReference type="PANTHER" id="PTHR24198">
    <property type="entry name" value="ANKYRIN REPEAT AND PROTEIN KINASE DOMAIN-CONTAINING PROTEIN"/>
    <property type="match status" value="1"/>
</dbReference>
<evidence type="ECO:0000313" key="4">
    <source>
        <dbReference type="Proteomes" id="UP000179807"/>
    </source>
</evidence>
<gene>
    <name evidence="3" type="ORF">TRFO_36249</name>
</gene>
<evidence type="ECO:0000256" key="1">
    <source>
        <dbReference type="ARBA" id="ARBA00022737"/>
    </source>
</evidence>
<evidence type="ECO:0000256" key="2">
    <source>
        <dbReference type="ARBA" id="ARBA00023043"/>
    </source>
</evidence>
<accession>A0A1J4JGY2</accession>
<dbReference type="InterPro" id="IPR002110">
    <property type="entry name" value="Ankyrin_rpt"/>
</dbReference>
<dbReference type="PANTHER" id="PTHR24198:SF165">
    <property type="entry name" value="ANKYRIN REPEAT-CONTAINING PROTEIN-RELATED"/>
    <property type="match status" value="1"/>
</dbReference>
<reference evidence="3" key="1">
    <citation type="submission" date="2016-10" db="EMBL/GenBank/DDBJ databases">
        <authorList>
            <person name="Benchimol M."/>
            <person name="Almeida L.G."/>
            <person name="Vasconcelos A.T."/>
            <person name="Perreira-Neves A."/>
            <person name="Rosa I.A."/>
            <person name="Tasca T."/>
            <person name="Bogo M.R."/>
            <person name="de Souza W."/>
        </authorList>
    </citation>
    <scope>NUCLEOTIDE SEQUENCE [LARGE SCALE GENOMIC DNA]</scope>
    <source>
        <strain evidence="3">K</strain>
    </source>
</reference>
<dbReference type="SMART" id="SM00248">
    <property type="entry name" value="ANK"/>
    <property type="match status" value="4"/>
</dbReference>
<dbReference type="GeneID" id="94845415"/>
<dbReference type="AlphaFoldDB" id="A0A1J4JGY2"/>
<dbReference type="VEuPathDB" id="TrichDB:TRFO_36249"/>
<keyword evidence="2" id="KW-0040">ANK repeat</keyword>
<evidence type="ECO:0000313" key="3">
    <source>
        <dbReference type="EMBL" id="OHS97527.1"/>
    </source>
</evidence>
<protein>
    <submittedName>
        <fullName evidence="3">Uncharacterized protein</fullName>
    </submittedName>
</protein>
<comment type="caution">
    <text evidence="3">The sequence shown here is derived from an EMBL/GenBank/DDBJ whole genome shotgun (WGS) entry which is preliminary data.</text>
</comment>
<dbReference type="OrthoDB" id="20872at2759"/>
<keyword evidence="4" id="KW-1185">Reference proteome</keyword>